<dbReference type="RefSeq" id="WP_090365296.1">
    <property type="nucleotide sequence ID" value="NZ_FNEM01000008.1"/>
</dbReference>
<dbReference type="Pfam" id="PF25917">
    <property type="entry name" value="BSH_RND"/>
    <property type="match status" value="1"/>
</dbReference>
<dbReference type="OrthoDB" id="8958519at2"/>
<dbReference type="InterPro" id="IPR058634">
    <property type="entry name" value="AaeA-lik-b-barrel"/>
</dbReference>
<evidence type="ECO:0000313" key="7">
    <source>
        <dbReference type="EMBL" id="SDJ43743.1"/>
    </source>
</evidence>
<evidence type="ECO:0000256" key="1">
    <source>
        <dbReference type="ARBA" id="ARBA00009477"/>
    </source>
</evidence>
<evidence type="ECO:0000256" key="2">
    <source>
        <dbReference type="SAM" id="Coils"/>
    </source>
</evidence>
<dbReference type="EMBL" id="FNEM01000008">
    <property type="protein sequence ID" value="SDJ43743.1"/>
    <property type="molecule type" value="Genomic_DNA"/>
</dbReference>
<dbReference type="AlphaFoldDB" id="A0A1G8TQP1"/>
<keyword evidence="4" id="KW-0472">Membrane</keyword>
<dbReference type="Proteomes" id="UP000199527">
    <property type="component" value="Unassembled WGS sequence"/>
</dbReference>
<evidence type="ECO:0000313" key="8">
    <source>
        <dbReference type="Proteomes" id="UP000199527"/>
    </source>
</evidence>
<evidence type="ECO:0000256" key="4">
    <source>
        <dbReference type="SAM" id="Phobius"/>
    </source>
</evidence>
<evidence type="ECO:0000259" key="5">
    <source>
        <dbReference type="Pfam" id="PF25917"/>
    </source>
</evidence>
<feature type="coiled-coil region" evidence="2">
    <location>
        <begin position="106"/>
        <end position="147"/>
    </location>
</feature>
<feature type="transmembrane region" description="Helical" evidence="4">
    <location>
        <begin position="32"/>
        <end position="50"/>
    </location>
</feature>
<gene>
    <name evidence="7" type="ORF">SAMN04488540_10854</name>
</gene>
<accession>A0A1G8TQP1</accession>
<keyword evidence="4" id="KW-0812">Transmembrane</keyword>
<reference evidence="8" key="1">
    <citation type="submission" date="2016-10" db="EMBL/GenBank/DDBJ databases">
        <authorList>
            <person name="Varghese N."/>
            <person name="Submissions S."/>
        </authorList>
    </citation>
    <scope>NUCLEOTIDE SEQUENCE [LARGE SCALE GENOMIC DNA]</scope>
    <source>
        <strain evidence="8">DSM 23317</strain>
    </source>
</reference>
<keyword evidence="4" id="KW-1133">Transmembrane helix</keyword>
<dbReference type="PANTHER" id="PTHR30367:SF6">
    <property type="entry name" value="SECRETION PROTEIN-RELATED"/>
    <property type="match status" value="1"/>
</dbReference>
<feature type="region of interest" description="Disordered" evidence="3">
    <location>
        <begin position="1"/>
        <end position="25"/>
    </location>
</feature>
<evidence type="ECO:0000256" key="3">
    <source>
        <dbReference type="SAM" id="MobiDB-lite"/>
    </source>
</evidence>
<dbReference type="PANTHER" id="PTHR30367">
    <property type="entry name" value="P-HYDROXYBENZOIC ACID EFFLUX PUMP SUBUNIT AAEA-RELATED"/>
    <property type="match status" value="1"/>
</dbReference>
<comment type="similarity">
    <text evidence="1">Belongs to the membrane fusion protein (MFP) (TC 8.A.1) family.</text>
</comment>
<dbReference type="Gene3D" id="1.10.287.470">
    <property type="entry name" value="Helix hairpin bin"/>
    <property type="match status" value="1"/>
</dbReference>
<dbReference type="Gene3D" id="2.40.30.170">
    <property type="match status" value="1"/>
</dbReference>
<keyword evidence="2" id="KW-0175">Coiled coil</keyword>
<organism evidence="7 8">
    <name type="scientific">Ferrimonas sediminum</name>
    <dbReference type="NCBI Taxonomy" id="718193"/>
    <lineage>
        <taxon>Bacteria</taxon>
        <taxon>Pseudomonadati</taxon>
        <taxon>Pseudomonadota</taxon>
        <taxon>Gammaproteobacteria</taxon>
        <taxon>Alteromonadales</taxon>
        <taxon>Ferrimonadaceae</taxon>
        <taxon>Ferrimonas</taxon>
    </lineage>
</organism>
<protein>
    <submittedName>
        <fullName evidence="7">Multidrug resistance efflux pump</fullName>
    </submittedName>
</protein>
<dbReference type="SUPFAM" id="SSF111369">
    <property type="entry name" value="HlyD-like secretion proteins"/>
    <property type="match status" value="3"/>
</dbReference>
<sequence length="377" mass="41032">MTQQQERAPSGAEEARVNGDAQPGASNKIRKATNAILALVVVLFLFHLVADRLIPSTDLGRIRGYVVPISPQVSGKVEEIRVEPNTLIRQGQVLAAIEQTDYRLALQQAEQALKQAGQNMGAQTANVTAAQAKVTNALANLKNAQVQSRRIFAMVDKGVMSEAEADNARAALTKAEAGVASARADLAKAEERLGTEGANNTQMKQALLSLQQAQLNLERTRIRAPTDGVASNFRLKEGVYANTGQPIMTFISVDDVWIEAYFRENSLGNIDAGDRVEFALDYAPGRVFSGRVSSIDYGIDWGQNEQTGKLAQVAGNTGWLRQAQRFPVTIVMAADEAQGFRRVGGQVDVIVYSQEGAFINLFGKLWIRVVSWLSYVR</sequence>
<dbReference type="InterPro" id="IPR058625">
    <property type="entry name" value="MdtA-like_BSH"/>
</dbReference>
<dbReference type="InterPro" id="IPR050393">
    <property type="entry name" value="MFP_Efflux_Pump"/>
</dbReference>
<keyword evidence="8" id="KW-1185">Reference proteome</keyword>
<evidence type="ECO:0000259" key="6">
    <source>
        <dbReference type="Pfam" id="PF25963"/>
    </source>
</evidence>
<feature type="coiled-coil region" evidence="2">
    <location>
        <begin position="172"/>
        <end position="223"/>
    </location>
</feature>
<proteinExistence type="inferred from homology"/>
<dbReference type="Pfam" id="PF25963">
    <property type="entry name" value="Beta-barrel_AAEA"/>
    <property type="match status" value="1"/>
</dbReference>
<feature type="domain" description="p-hydroxybenzoic acid efflux pump subunit AaeA-like beta-barrel" evidence="6">
    <location>
        <begin position="257"/>
        <end position="342"/>
    </location>
</feature>
<feature type="domain" description="Multidrug resistance protein MdtA-like barrel-sandwich hybrid" evidence="5">
    <location>
        <begin position="67"/>
        <end position="246"/>
    </location>
</feature>
<name>A0A1G8TQP1_9GAMM</name>